<gene>
    <name evidence="7" type="ORF">SAMN02745116_00901</name>
</gene>
<organism evidence="7 8">
    <name type="scientific">Pilibacter termitis</name>
    <dbReference type="NCBI Taxonomy" id="263852"/>
    <lineage>
        <taxon>Bacteria</taxon>
        <taxon>Bacillati</taxon>
        <taxon>Bacillota</taxon>
        <taxon>Bacilli</taxon>
        <taxon>Lactobacillales</taxon>
        <taxon>Enterococcaceae</taxon>
        <taxon>Pilibacter</taxon>
    </lineage>
</organism>
<comment type="similarity">
    <text evidence="4">Belongs to the class I-like SAM-binding methyltransferase superfamily. RNA M5U methyltransferase family.</text>
</comment>
<dbReference type="FunFam" id="2.40.50.140:FF:000097">
    <property type="entry name" value="23S rRNA (uracil(1939)-C(5))-methyltransferase RlmD"/>
    <property type="match status" value="1"/>
</dbReference>
<name>A0A1T4M0R7_9ENTE</name>
<evidence type="ECO:0000256" key="2">
    <source>
        <dbReference type="ARBA" id="ARBA00022679"/>
    </source>
</evidence>
<evidence type="ECO:0000256" key="4">
    <source>
        <dbReference type="PROSITE-ProRule" id="PRU01024"/>
    </source>
</evidence>
<dbReference type="PROSITE" id="PS50926">
    <property type="entry name" value="TRAM"/>
    <property type="match status" value="1"/>
</dbReference>
<evidence type="ECO:0000259" key="6">
    <source>
        <dbReference type="PROSITE" id="PS50926"/>
    </source>
</evidence>
<dbReference type="NCBIfam" id="TIGR00479">
    <property type="entry name" value="rumA"/>
    <property type="match status" value="1"/>
</dbReference>
<dbReference type="Gene3D" id="2.40.50.140">
    <property type="entry name" value="Nucleic acid-binding proteins"/>
    <property type="match status" value="1"/>
</dbReference>
<feature type="domain" description="TRAM" evidence="6">
    <location>
        <begin position="4"/>
        <end position="63"/>
    </location>
</feature>
<dbReference type="GO" id="GO:0070041">
    <property type="term" value="F:rRNA (uridine-C5-)-methyltransferase activity"/>
    <property type="evidence" value="ECO:0007669"/>
    <property type="project" value="UniProtKB-ARBA"/>
</dbReference>
<evidence type="ECO:0000256" key="1">
    <source>
        <dbReference type="ARBA" id="ARBA00022603"/>
    </source>
</evidence>
<dbReference type="SUPFAM" id="SSF50249">
    <property type="entry name" value="Nucleic acid-binding proteins"/>
    <property type="match status" value="1"/>
</dbReference>
<feature type="binding site" evidence="4">
    <location>
        <position position="289"/>
    </location>
    <ligand>
        <name>S-adenosyl-L-methionine</name>
        <dbReference type="ChEBI" id="CHEBI:59789"/>
    </ligand>
</feature>
<dbReference type="PANTHER" id="PTHR11061">
    <property type="entry name" value="RNA M5U METHYLTRANSFERASE"/>
    <property type="match status" value="1"/>
</dbReference>
<dbReference type="RefSeq" id="WP_078806827.1">
    <property type="nucleotide sequence ID" value="NZ_FUXI01000007.1"/>
</dbReference>
<dbReference type="PROSITE" id="PS01230">
    <property type="entry name" value="TRMA_1"/>
    <property type="match status" value="1"/>
</dbReference>
<dbReference type="OrthoDB" id="9804590at2"/>
<evidence type="ECO:0000313" key="8">
    <source>
        <dbReference type="Proteomes" id="UP000190328"/>
    </source>
</evidence>
<dbReference type="PROSITE" id="PS51687">
    <property type="entry name" value="SAM_MT_RNA_M5U"/>
    <property type="match status" value="1"/>
</dbReference>
<dbReference type="SUPFAM" id="SSF53335">
    <property type="entry name" value="S-adenosyl-L-methionine-dependent methyltransferases"/>
    <property type="match status" value="1"/>
</dbReference>
<dbReference type="GO" id="GO:0070475">
    <property type="term" value="P:rRNA base methylation"/>
    <property type="evidence" value="ECO:0007669"/>
    <property type="project" value="TreeGrafter"/>
</dbReference>
<dbReference type="Pfam" id="PF05958">
    <property type="entry name" value="tRNA_U5-meth_tr"/>
    <property type="match status" value="1"/>
</dbReference>
<dbReference type="FunFam" id="2.40.50.1070:FF:000003">
    <property type="entry name" value="23S rRNA (Uracil-5-)-methyltransferase RumA"/>
    <property type="match status" value="1"/>
</dbReference>
<dbReference type="EMBL" id="FUXI01000007">
    <property type="protein sequence ID" value="SJZ60579.1"/>
    <property type="molecule type" value="Genomic_DNA"/>
</dbReference>
<dbReference type="InterPro" id="IPR012340">
    <property type="entry name" value="NA-bd_OB-fold"/>
</dbReference>
<evidence type="ECO:0000313" key="7">
    <source>
        <dbReference type="EMBL" id="SJZ60579.1"/>
    </source>
</evidence>
<dbReference type="Proteomes" id="UP000190328">
    <property type="component" value="Unassembled WGS sequence"/>
</dbReference>
<sequence length="458" mass="51310">MSVQLKKGQRLLGVKIKRIGINGEGVANYKGKILFVNGAITGEVCDVRVADVQKTFATGNVIKLKKKSKNRVKPFCEVYGKCGGCQLQHLDYTAQLELKKDLLRQALEKFKPQGYKNYPLLDTIGMENPKNYRNKAQFQLASFHGKVVSGLYELNSHKIVDLSNCPIQDERTQKVMNTAVRLLEKYKLPIYNERSRTGNFRTLMTRVALATGEVQLVFITAKAEFPKKEVIIKELQALHPEITSIMQNINAKRTSEIFGNKTLNLWGKSAINERLGDVAFELSARAFFQLNPVQTKKLYELAISALDLTSEDILVDAYCGVGTIGLSAAKFVKEVRGMDTIPQAIADAQKNAETLGISHATYEVGTAEHLLPKWINEGFQLTSVIVDPPRSGLDERLIQTLLEITPEKFVYISCNVSTLARDMVKLSQKYEVESMQSVDMFPHTARCEVVVKMKLKSN</sequence>
<dbReference type="CDD" id="cd02440">
    <property type="entry name" value="AdoMet_MTases"/>
    <property type="match status" value="1"/>
</dbReference>
<dbReference type="FunFam" id="3.40.50.150:FF:000009">
    <property type="entry name" value="23S rRNA (Uracil(1939)-C(5))-methyltransferase RlmD"/>
    <property type="match status" value="1"/>
</dbReference>
<feature type="binding site" evidence="4">
    <location>
        <position position="339"/>
    </location>
    <ligand>
        <name>S-adenosyl-L-methionine</name>
        <dbReference type="ChEBI" id="CHEBI:59789"/>
    </ligand>
</feature>
<dbReference type="InterPro" id="IPR010280">
    <property type="entry name" value="U5_MeTrfase_fam"/>
</dbReference>
<keyword evidence="2 4" id="KW-0808">Transferase</keyword>
<keyword evidence="3 4" id="KW-0949">S-adenosyl-L-methionine</keyword>
<dbReference type="STRING" id="263852.SAMN02745116_00901"/>
<reference evidence="7 8" key="1">
    <citation type="submission" date="2017-02" db="EMBL/GenBank/DDBJ databases">
        <authorList>
            <person name="Peterson S.W."/>
        </authorList>
    </citation>
    <scope>NUCLEOTIDE SEQUENCE [LARGE SCALE GENOMIC DNA]</scope>
    <source>
        <strain evidence="7 8">ATCC BAA-1030</strain>
    </source>
</reference>
<feature type="binding site" evidence="4">
    <location>
        <position position="387"/>
    </location>
    <ligand>
        <name>S-adenosyl-L-methionine</name>
        <dbReference type="ChEBI" id="CHEBI:59789"/>
    </ligand>
</feature>
<keyword evidence="1 4" id="KW-0489">Methyltransferase</keyword>
<dbReference type="InterPro" id="IPR029063">
    <property type="entry name" value="SAM-dependent_MTases_sf"/>
</dbReference>
<dbReference type="PANTHER" id="PTHR11061:SF45">
    <property type="match status" value="1"/>
</dbReference>
<dbReference type="Gene3D" id="2.40.50.1070">
    <property type="match status" value="1"/>
</dbReference>
<dbReference type="InterPro" id="IPR030390">
    <property type="entry name" value="MeTrfase_TrmA_AS"/>
</dbReference>
<proteinExistence type="inferred from homology"/>
<dbReference type="Pfam" id="PF01938">
    <property type="entry name" value="TRAM"/>
    <property type="match status" value="1"/>
</dbReference>
<dbReference type="AlphaFoldDB" id="A0A1T4M0R7"/>
<keyword evidence="8" id="KW-1185">Reference proteome</keyword>
<evidence type="ECO:0000256" key="3">
    <source>
        <dbReference type="ARBA" id="ARBA00022691"/>
    </source>
</evidence>
<dbReference type="InterPro" id="IPR002792">
    <property type="entry name" value="TRAM_dom"/>
</dbReference>
<dbReference type="Gene3D" id="3.40.50.150">
    <property type="entry name" value="Vaccinia Virus protein VP39"/>
    <property type="match status" value="1"/>
</dbReference>
<evidence type="ECO:0000256" key="5">
    <source>
        <dbReference type="PROSITE-ProRule" id="PRU10015"/>
    </source>
</evidence>
<protein>
    <submittedName>
        <fullName evidence="7">23S rRNA (Uracil-5-)-methyltransferase RumA</fullName>
    </submittedName>
</protein>
<feature type="active site" description="Nucleophile" evidence="4">
    <location>
        <position position="414"/>
    </location>
</feature>
<feature type="binding site" evidence="4">
    <location>
        <position position="318"/>
    </location>
    <ligand>
        <name>S-adenosyl-L-methionine</name>
        <dbReference type="ChEBI" id="CHEBI:59789"/>
    </ligand>
</feature>
<accession>A0A1T4M0R7</accession>
<feature type="active site" evidence="5">
    <location>
        <position position="414"/>
    </location>
</feature>